<evidence type="ECO:0000313" key="2">
    <source>
        <dbReference type="EMBL" id="STZ42218.1"/>
    </source>
</evidence>
<dbReference type="EMBL" id="UGQM01000001">
    <property type="protein sequence ID" value="STZ42218.1"/>
    <property type="molecule type" value="Genomic_DNA"/>
</dbReference>
<sequence length="123" mass="12627">MADLSRNTELRRSTGVGDPGVRDAIRTGVGISVAALVFLFVADMWNGTCTGSLAQAIGCAPSQQAALTLGAPAILLAGGIWSMARGFRVRAGHSAMAWQVAGWTLFTLAVACAVLSLPSLPGR</sequence>
<evidence type="ECO:0000256" key="1">
    <source>
        <dbReference type="SAM" id="Phobius"/>
    </source>
</evidence>
<dbReference type="RefSeq" id="WP_011895627.1">
    <property type="nucleotide sequence ID" value="NZ_JACKST010000078.1"/>
</dbReference>
<dbReference type="AlphaFoldDB" id="A0A378SJB3"/>
<gene>
    <name evidence="2" type="ORF">NCTC10742_01429</name>
</gene>
<name>A0A378SJB3_9MYCO</name>
<proteinExistence type="predicted"/>
<dbReference type="Proteomes" id="UP000254291">
    <property type="component" value="Unassembled WGS sequence"/>
</dbReference>
<feature type="transmembrane region" description="Helical" evidence="1">
    <location>
        <begin position="65"/>
        <end position="84"/>
    </location>
</feature>
<keyword evidence="1 2" id="KW-0812">Transmembrane</keyword>
<keyword evidence="1" id="KW-1133">Transmembrane helix</keyword>
<feature type="transmembrane region" description="Helical" evidence="1">
    <location>
        <begin position="24"/>
        <end position="45"/>
    </location>
</feature>
<keyword evidence="1" id="KW-0472">Membrane</keyword>
<feature type="transmembrane region" description="Helical" evidence="1">
    <location>
        <begin position="96"/>
        <end position="117"/>
    </location>
</feature>
<dbReference type="OMA" id="IWAFVRT"/>
<organism evidence="2 3">
    <name type="scientific">Mycolicibacterium gilvum</name>
    <dbReference type="NCBI Taxonomy" id="1804"/>
    <lineage>
        <taxon>Bacteria</taxon>
        <taxon>Bacillati</taxon>
        <taxon>Actinomycetota</taxon>
        <taxon>Actinomycetes</taxon>
        <taxon>Mycobacteriales</taxon>
        <taxon>Mycobacteriaceae</taxon>
        <taxon>Mycolicibacterium</taxon>
    </lineage>
</organism>
<accession>A0A378SJB3</accession>
<protein>
    <submittedName>
        <fullName evidence="2">Putative transmembrane protein</fullName>
    </submittedName>
</protein>
<reference evidence="2 3" key="1">
    <citation type="submission" date="2018-06" db="EMBL/GenBank/DDBJ databases">
        <authorList>
            <consortium name="Pathogen Informatics"/>
            <person name="Doyle S."/>
        </authorList>
    </citation>
    <scope>NUCLEOTIDE SEQUENCE [LARGE SCALE GENOMIC DNA]</scope>
    <source>
        <strain evidence="2 3">NCTC10742</strain>
    </source>
</reference>
<evidence type="ECO:0000313" key="3">
    <source>
        <dbReference type="Proteomes" id="UP000254291"/>
    </source>
</evidence>